<accession>A0A1L8SY66</accession>
<gene>
    <name evidence="2" type="ORF">RV00_GL001440</name>
</gene>
<organism evidence="2 3">
    <name type="scientific">Enterococcus devriesei</name>
    <dbReference type="NCBI Taxonomy" id="319970"/>
    <lineage>
        <taxon>Bacteria</taxon>
        <taxon>Bacillati</taxon>
        <taxon>Bacillota</taxon>
        <taxon>Bacilli</taxon>
        <taxon>Lactobacillales</taxon>
        <taxon>Enterococcaceae</taxon>
        <taxon>Enterococcus</taxon>
    </lineage>
</organism>
<dbReference type="SUPFAM" id="SSF117916">
    <property type="entry name" value="Fe-S cluster assembly (FSCA) domain-like"/>
    <property type="match status" value="1"/>
</dbReference>
<dbReference type="InterPro" id="IPR052339">
    <property type="entry name" value="Fe-S_Maturation_MIP18"/>
</dbReference>
<dbReference type="PANTHER" id="PTHR42831">
    <property type="entry name" value="FE-S PROTEIN MATURATION AUXILIARY FACTOR YITW"/>
    <property type="match status" value="1"/>
</dbReference>
<feature type="domain" description="MIP18 family-like" evidence="1">
    <location>
        <begin position="20"/>
        <end position="92"/>
    </location>
</feature>
<reference evidence="2 3" key="1">
    <citation type="submission" date="2014-12" db="EMBL/GenBank/DDBJ databases">
        <title>Draft genome sequences of 29 type strains of Enterococci.</title>
        <authorList>
            <person name="Zhong Z."/>
            <person name="Sun Z."/>
            <person name="Liu W."/>
            <person name="Zhang W."/>
            <person name="Zhang H."/>
        </authorList>
    </citation>
    <scope>NUCLEOTIDE SEQUENCE [LARGE SCALE GENOMIC DNA]</scope>
    <source>
        <strain evidence="2 3">DSM 22802</strain>
    </source>
</reference>
<dbReference type="AlphaFoldDB" id="A0A1L8SY66"/>
<sequence>MERMEEKAPKWTEAEVAEIKENILTALESVIDPELGIDIVNLGLIYEVDFEQTGNTIIKMTLTTMGCPLADILTDNIQSALAEIPEVNNVEVKLVWYPAWTTDKMSRYARIALGIR</sequence>
<protein>
    <submittedName>
        <fullName evidence="2">Metal-sulfur cluster biosynthetic enzyme</fullName>
    </submittedName>
</protein>
<proteinExistence type="predicted"/>
<dbReference type="STRING" id="319970.RV00_GL001440"/>
<dbReference type="InterPro" id="IPR034904">
    <property type="entry name" value="FSCA_dom_sf"/>
</dbReference>
<dbReference type="EMBL" id="JXKM01000002">
    <property type="protein sequence ID" value="OJG36995.1"/>
    <property type="molecule type" value="Genomic_DNA"/>
</dbReference>
<comment type="caution">
    <text evidence="2">The sequence shown here is derived from an EMBL/GenBank/DDBJ whole genome shotgun (WGS) entry which is preliminary data.</text>
</comment>
<evidence type="ECO:0000313" key="2">
    <source>
        <dbReference type="EMBL" id="OJG36995.1"/>
    </source>
</evidence>
<dbReference type="PANTHER" id="PTHR42831:SF1">
    <property type="entry name" value="FE-S PROTEIN MATURATION AUXILIARY FACTOR YITW"/>
    <property type="match status" value="1"/>
</dbReference>
<dbReference type="InterPro" id="IPR002744">
    <property type="entry name" value="MIP18-like"/>
</dbReference>
<keyword evidence="3" id="KW-1185">Reference proteome</keyword>
<evidence type="ECO:0000259" key="1">
    <source>
        <dbReference type="Pfam" id="PF01883"/>
    </source>
</evidence>
<evidence type="ECO:0000313" key="3">
    <source>
        <dbReference type="Proteomes" id="UP000183700"/>
    </source>
</evidence>
<dbReference type="Pfam" id="PF01883">
    <property type="entry name" value="FeS_assembly_P"/>
    <property type="match status" value="1"/>
</dbReference>
<dbReference type="Gene3D" id="3.30.300.130">
    <property type="entry name" value="Fe-S cluster assembly (FSCA)"/>
    <property type="match status" value="1"/>
</dbReference>
<dbReference type="Proteomes" id="UP000183700">
    <property type="component" value="Unassembled WGS sequence"/>
</dbReference>
<name>A0A1L8SY66_9ENTE</name>